<keyword evidence="3" id="KW-1185">Reference proteome</keyword>
<reference evidence="2 3" key="1">
    <citation type="submission" date="2016-10" db="EMBL/GenBank/DDBJ databases">
        <authorList>
            <person name="de Groot N.N."/>
        </authorList>
    </citation>
    <scope>NUCLEOTIDE SEQUENCE [LARGE SCALE GENOMIC DNA]</scope>
    <source>
        <strain evidence="2 3">DSM 21668</strain>
    </source>
</reference>
<dbReference type="GO" id="GO:0016301">
    <property type="term" value="F:kinase activity"/>
    <property type="evidence" value="ECO:0007669"/>
    <property type="project" value="UniProtKB-KW"/>
</dbReference>
<organism evidence="2 3">
    <name type="scientific">Siphonobacter aquaeclarae</name>
    <dbReference type="NCBI Taxonomy" id="563176"/>
    <lineage>
        <taxon>Bacteria</taxon>
        <taxon>Pseudomonadati</taxon>
        <taxon>Bacteroidota</taxon>
        <taxon>Cytophagia</taxon>
        <taxon>Cytophagales</taxon>
        <taxon>Cytophagaceae</taxon>
        <taxon>Siphonobacter</taxon>
    </lineage>
</organism>
<dbReference type="Gene3D" id="2.60.120.10">
    <property type="entry name" value="Jelly Rolls"/>
    <property type="match status" value="1"/>
</dbReference>
<dbReference type="CDD" id="cd00038">
    <property type="entry name" value="CAP_ED"/>
    <property type="match status" value="1"/>
</dbReference>
<dbReference type="InterPro" id="IPR000595">
    <property type="entry name" value="cNMP-bd_dom"/>
</dbReference>
<dbReference type="PROSITE" id="PS50042">
    <property type="entry name" value="CNMP_BINDING_3"/>
    <property type="match status" value="1"/>
</dbReference>
<dbReference type="InterPro" id="IPR018490">
    <property type="entry name" value="cNMP-bd_dom_sf"/>
</dbReference>
<evidence type="ECO:0000313" key="3">
    <source>
        <dbReference type="Proteomes" id="UP000198901"/>
    </source>
</evidence>
<accession>A0A1G9X4K6</accession>
<name>A0A1G9X4K6_9BACT</name>
<protein>
    <submittedName>
        <fullName evidence="2">cAMP-binding domain of CRP or a regulatory subunit of cAMP-dependent protein kinases</fullName>
    </submittedName>
</protein>
<keyword evidence="2" id="KW-0418">Kinase</keyword>
<dbReference type="OrthoDB" id="680421at2"/>
<proteinExistence type="predicted"/>
<dbReference type="EMBL" id="FNGS01000010">
    <property type="protein sequence ID" value="SDM91406.1"/>
    <property type="molecule type" value="Genomic_DNA"/>
</dbReference>
<dbReference type="STRING" id="563176.SAMN04488090_4546"/>
<dbReference type="SUPFAM" id="SSF51206">
    <property type="entry name" value="cAMP-binding domain-like"/>
    <property type="match status" value="1"/>
</dbReference>
<dbReference type="InterPro" id="IPR014710">
    <property type="entry name" value="RmlC-like_jellyroll"/>
</dbReference>
<feature type="domain" description="Cyclic nucleotide-binding" evidence="1">
    <location>
        <begin position="11"/>
        <end position="66"/>
    </location>
</feature>
<dbReference type="Proteomes" id="UP000198901">
    <property type="component" value="Unassembled WGS sequence"/>
</dbReference>
<evidence type="ECO:0000313" key="2">
    <source>
        <dbReference type="EMBL" id="SDM91406.1"/>
    </source>
</evidence>
<gene>
    <name evidence="2" type="ORF">SAMN04488090_4546</name>
</gene>
<dbReference type="Pfam" id="PF00027">
    <property type="entry name" value="cNMP_binding"/>
    <property type="match status" value="1"/>
</dbReference>
<dbReference type="RefSeq" id="WP_093208108.1">
    <property type="nucleotide sequence ID" value="NZ_FNGS01000010.1"/>
</dbReference>
<sequence length="188" mass="22167">MQSFFEYIDRLTPALSKEALAAIGEIAARRTVPRRTLLLRAGEICSNFYFIEKGLGRVFYYRNDQEVTAWFGFEGQVISAIDSFFTGFPSEYWIEILEESEVRVVGNQDIEWLFRHYPETERLGRLMITENYLRLDERMKLFAFHTAEQRYQLVLKQFPSILQRVPLHMIASYIGVTQVTLSRIRAEY</sequence>
<keyword evidence="2" id="KW-0808">Transferase</keyword>
<dbReference type="AlphaFoldDB" id="A0A1G9X4K6"/>
<evidence type="ECO:0000259" key="1">
    <source>
        <dbReference type="PROSITE" id="PS50042"/>
    </source>
</evidence>